<gene>
    <name evidence="7" type="ORF">ETD83_21260</name>
</gene>
<dbReference type="Pfam" id="PF00497">
    <property type="entry name" value="SBP_bac_3"/>
    <property type="match status" value="1"/>
</dbReference>
<feature type="region of interest" description="Disordered" evidence="5">
    <location>
        <begin position="1"/>
        <end position="30"/>
    </location>
</feature>
<dbReference type="AlphaFoldDB" id="A0A5C4J911"/>
<dbReference type="GO" id="GO:0006865">
    <property type="term" value="P:amino acid transport"/>
    <property type="evidence" value="ECO:0007669"/>
    <property type="project" value="TreeGrafter"/>
</dbReference>
<evidence type="ECO:0000259" key="6">
    <source>
        <dbReference type="SMART" id="SM00062"/>
    </source>
</evidence>
<dbReference type="InterPro" id="IPR001638">
    <property type="entry name" value="Solute-binding_3/MltF_N"/>
</dbReference>
<dbReference type="Gene3D" id="3.40.190.10">
    <property type="entry name" value="Periplasmic binding protein-like II"/>
    <property type="match status" value="2"/>
</dbReference>
<dbReference type="InterPro" id="IPR018313">
    <property type="entry name" value="SBP_3_CS"/>
</dbReference>
<comment type="similarity">
    <text evidence="1 4">Belongs to the bacterial solute-binding protein 3 family.</text>
</comment>
<feature type="domain" description="Solute-binding protein family 3/N-terminal" evidence="6">
    <location>
        <begin position="78"/>
        <end position="299"/>
    </location>
</feature>
<evidence type="ECO:0000256" key="1">
    <source>
        <dbReference type="ARBA" id="ARBA00010333"/>
    </source>
</evidence>
<name>A0A5C4J911_9ACTN</name>
<evidence type="ECO:0000313" key="7">
    <source>
        <dbReference type="EMBL" id="TMQ96624.1"/>
    </source>
</evidence>
<evidence type="ECO:0000313" key="8">
    <source>
        <dbReference type="Proteomes" id="UP000309174"/>
    </source>
</evidence>
<dbReference type="SUPFAM" id="SSF53850">
    <property type="entry name" value="Periplasmic binding protein-like II"/>
    <property type="match status" value="1"/>
</dbReference>
<dbReference type="SMART" id="SM00062">
    <property type="entry name" value="PBPb"/>
    <property type="match status" value="1"/>
</dbReference>
<dbReference type="InterPro" id="IPR051455">
    <property type="entry name" value="Bact_solute-bind_prot3"/>
</dbReference>
<sequence length="315" mass="34096">MPVQRSYFTPSIRAGGPASRAKRAAPGADRRGHGVYGYAVKDSVKWSALRILAAVVLVGGLLPACGQRGDASLLDKETLVVGVRADLPGLGLRRPDGRFEGFDIDVARYVADRLGKKVRFVPALASERITILTSGRADMVLATLSVTPERKTQIAYAGPYYMSNQDVLVRSDERGVKGVRDLKGRRFCAVEGADPTKRLLAINGMTARIVPAKDYDACMAMIKDRQVDAITTNDVILAGLIRREGGGFRLVNARISEQNTGIGIQQGDPDGCEALNRAITRMYQDGTAAKLMHKWFDGSGMDLSIIEIPQFEGCV</sequence>
<dbReference type="GO" id="GO:0005576">
    <property type="term" value="C:extracellular region"/>
    <property type="evidence" value="ECO:0007669"/>
    <property type="project" value="TreeGrafter"/>
</dbReference>
<evidence type="ECO:0000256" key="2">
    <source>
        <dbReference type="ARBA" id="ARBA00022448"/>
    </source>
</evidence>
<dbReference type="EMBL" id="VCKW01000108">
    <property type="protein sequence ID" value="TMQ96624.1"/>
    <property type="molecule type" value="Genomic_DNA"/>
</dbReference>
<evidence type="ECO:0000256" key="5">
    <source>
        <dbReference type="SAM" id="MobiDB-lite"/>
    </source>
</evidence>
<dbReference type="PANTHER" id="PTHR30085">
    <property type="entry name" value="AMINO ACID ABC TRANSPORTER PERMEASE"/>
    <property type="match status" value="1"/>
</dbReference>
<dbReference type="PROSITE" id="PS01039">
    <property type="entry name" value="SBP_BACTERIAL_3"/>
    <property type="match status" value="1"/>
</dbReference>
<proteinExistence type="inferred from homology"/>
<keyword evidence="2" id="KW-0813">Transport</keyword>
<organism evidence="7 8">
    <name type="scientific">Actinomadura soli</name>
    <dbReference type="NCBI Taxonomy" id="2508997"/>
    <lineage>
        <taxon>Bacteria</taxon>
        <taxon>Bacillati</taxon>
        <taxon>Actinomycetota</taxon>
        <taxon>Actinomycetes</taxon>
        <taxon>Streptosporangiales</taxon>
        <taxon>Thermomonosporaceae</taxon>
        <taxon>Actinomadura</taxon>
    </lineage>
</organism>
<keyword evidence="8" id="KW-1185">Reference proteome</keyword>
<dbReference type="Proteomes" id="UP000309174">
    <property type="component" value="Unassembled WGS sequence"/>
</dbReference>
<dbReference type="PANTHER" id="PTHR30085:SF6">
    <property type="entry name" value="ABC TRANSPORTER GLUTAMINE-BINDING PROTEIN GLNH"/>
    <property type="match status" value="1"/>
</dbReference>
<protein>
    <submittedName>
        <fullName evidence="7">Transporter substrate-binding domain-containing protein</fullName>
    </submittedName>
</protein>
<accession>A0A5C4J911</accession>
<keyword evidence="3" id="KW-0732">Signal</keyword>
<evidence type="ECO:0000256" key="4">
    <source>
        <dbReference type="RuleBase" id="RU003744"/>
    </source>
</evidence>
<evidence type="ECO:0000256" key="3">
    <source>
        <dbReference type="ARBA" id="ARBA00022729"/>
    </source>
</evidence>
<dbReference type="OrthoDB" id="9807888at2"/>
<reference evidence="7 8" key="1">
    <citation type="submission" date="2019-05" db="EMBL/GenBank/DDBJ databases">
        <title>Draft genome sequence of Actinomadura sp. 14C53.</title>
        <authorList>
            <person name="Saricaoglu S."/>
            <person name="Isik K."/>
        </authorList>
    </citation>
    <scope>NUCLEOTIDE SEQUENCE [LARGE SCALE GENOMIC DNA]</scope>
    <source>
        <strain evidence="7 8">14C53</strain>
    </source>
</reference>
<dbReference type="GO" id="GO:0030288">
    <property type="term" value="C:outer membrane-bounded periplasmic space"/>
    <property type="evidence" value="ECO:0007669"/>
    <property type="project" value="TreeGrafter"/>
</dbReference>
<comment type="caution">
    <text evidence="7">The sequence shown here is derived from an EMBL/GenBank/DDBJ whole genome shotgun (WGS) entry which is preliminary data.</text>
</comment>